<dbReference type="Proteomes" id="UP000270343">
    <property type="component" value="Unassembled WGS sequence"/>
</dbReference>
<evidence type="ECO:0000256" key="1">
    <source>
        <dbReference type="ARBA" id="ARBA00010617"/>
    </source>
</evidence>
<dbReference type="GO" id="GO:0005506">
    <property type="term" value="F:iron ion binding"/>
    <property type="evidence" value="ECO:0007669"/>
    <property type="project" value="InterPro"/>
</dbReference>
<accession>A0A3B0AK88</accession>
<dbReference type="PRINTS" id="PR00359">
    <property type="entry name" value="BP450"/>
</dbReference>
<organism evidence="8 9">
    <name type="scientific">Streptomyces klenkii</name>
    <dbReference type="NCBI Taxonomy" id="1420899"/>
    <lineage>
        <taxon>Bacteria</taxon>
        <taxon>Bacillati</taxon>
        <taxon>Actinomycetota</taxon>
        <taxon>Actinomycetes</taxon>
        <taxon>Kitasatosporales</taxon>
        <taxon>Streptomycetaceae</taxon>
        <taxon>Streptomyces</taxon>
    </lineage>
</organism>
<evidence type="ECO:0000256" key="3">
    <source>
        <dbReference type="ARBA" id="ARBA00022723"/>
    </source>
</evidence>
<keyword evidence="4 7" id="KW-0560">Oxidoreductase</keyword>
<dbReference type="EMBL" id="RBAM01000025">
    <property type="protein sequence ID" value="RKN61375.1"/>
    <property type="molecule type" value="Genomic_DNA"/>
</dbReference>
<reference evidence="8 9" key="1">
    <citation type="journal article" date="2015" name="Antonie Van Leeuwenhoek">
        <title>Streptomyces klenkii sp. nov., isolated from deep marine sediment.</title>
        <authorList>
            <person name="Veyisoglu A."/>
            <person name="Sahin N."/>
        </authorList>
    </citation>
    <scope>NUCLEOTIDE SEQUENCE [LARGE SCALE GENOMIC DNA]</scope>
    <source>
        <strain evidence="8 9">KCTC 29202</strain>
    </source>
</reference>
<keyword evidence="6 7" id="KW-0503">Monooxygenase</keyword>
<dbReference type="InterPro" id="IPR017972">
    <property type="entry name" value="Cyt_P450_CS"/>
</dbReference>
<keyword evidence="9" id="KW-1185">Reference proteome</keyword>
<dbReference type="CDD" id="cd11031">
    <property type="entry name" value="Cyp158A-like"/>
    <property type="match status" value="1"/>
</dbReference>
<protein>
    <submittedName>
        <fullName evidence="8">Cytochrome P450</fullName>
    </submittedName>
</protein>
<evidence type="ECO:0000313" key="8">
    <source>
        <dbReference type="EMBL" id="RKN61375.1"/>
    </source>
</evidence>
<dbReference type="FunFam" id="1.10.630.10:FF:000018">
    <property type="entry name" value="Cytochrome P450 monooxygenase"/>
    <property type="match status" value="1"/>
</dbReference>
<evidence type="ECO:0000256" key="6">
    <source>
        <dbReference type="ARBA" id="ARBA00023033"/>
    </source>
</evidence>
<comment type="caution">
    <text evidence="8">The sequence shown here is derived from an EMBL/GenBank/DDBJ whole genome shotgun (WGS) entry which is preliminary data.</text>
</comment>
<dbReference type="Gene3D" id="1.10.630.10">
    <property type="entry name" value="Cytochrome P450"/>
    <property type="match status" value="1"/>
</dbReference>
<dbReference type="GO" id="GO:0004497">
    <property type="term" value="F:monooxygenase activity"/>
    <property type="evidence" value="ECO:0007669"/>
    <property type="project" value="UniProtKB-KW"/>
</dbReference>
<evidence type="ECO:0000256" key="7">
    <source>
        <dbReference type="RuleBase" id="RU000461"/>
    </source>
</evidence>
<evidence type="ECO:0000256" key="4">
    <source>
        <dbReference type="ARBA" id="ARBA00023002"/>
    </source>
</evidence>
<dbReference type="Pfam" id="PF00067">
    <property type="entry name" value="p450"/>
    <property type="match status" value="1"/>
</dbReference>
<proteinExistence type="inferred from homology"/>
<dbReference type="OrthoDB" id="141712at2"/>
<dbReference type="PANTHER" id="PTHR46696">
    <property type="entry name" value="P450, PUTATIVE (EUROFUNG)-RELATED"/>
    <property type="match status" value="1"/>
</dbReference>
<evidence type="ECO:0000256" key="2">
    <source>
        <dbReference type="ARBA" id="ARBA00022617"/>
    </source>
</evidence>
<dbReference type="GO" id="GO:0020037">
    <property type="term" value="F:heme binding"/>
    <property type="evidence" value="ECO:0007669"/>
    <property type="project" value="InterPro"/>
</dbReference>
<dbReference type="AlphaFoldDB" id="A0A3B0AK88"/>
<dbReference type="GO" id="GO:0016705">
    <property type="term" value="F:oxidoreductase activity, acting on paired donors, with incorporation or reduction of molecular oxygen"/>
    <property type="evidence" value="ECO:0007669"/>
    <property type="project" value="InterPro"/>
</dbReference>
<evidence type="ECO:0000256" key="5">
    <source>
        <dbReference type="ARBA" id="ARBA00023004"/>
    </source>
</evidence>
<keyword evidence="5 7" id="KW-0408">Iron</keyword>
<dbReference type="PANTHER" id="PTHR46696:SF1">
    <property type="entry name" value="CYTOCHROME P450 YJIB-RELATED"/>
    <property type="match status" value="1"/>
</dbReference>
<dbReference type="InterPro" id="IPR036396">
    <property type="entry name" value="Cyt_P450_sf"/>
</dbReference>
<sequence>MAGDTARPYPAPELPGLDFDPFLAGALREGPAVRIRLPCGEGEAECWLVTRYEDVRFVTSDPRFSRQILGCPIPSMNRYLIPLDSAVSFVDPPDHTRVRTVVAPAFSALSAERLRPRAQVLMDGLLLSLEAQGPPADLIRHVISPFPLTLIGEILGIADEDRPQIRDWAQALLTRATSNEDVTHGRAIRASLHQFFSELAARRRAHPRTDLMTTMVTAVTDGRISEEELLAIASLIAVNGWHAMRNILANMVYTLLTHPQLMRQLRQHYLLTPTAVEELLRWIPHKNGIGQPRKATHDVHVGDTLIRADEYVYVSYVAANWDSARYPQPERIDFHRQGPPHLAFGHGPHYCLGPHLARMEAAVLLSTLVGRFPHLRLAVPPSQVQWQARALIRGPVTLPAAW</sequence>
<dbReference type="InterPro" id="IPR001128">
    <property type="entry name" value="Cyt_P450"/>
</dbReference>
<dbReference type="PROSITE" id="PS00086">
    <property type="entry name" value="CYTOCHROME_P450"/>
    <property type="match status" value="1"/>
</dbReference>
<keyword evidence="2 7" id="KW-0349">Heme</keyword>
<keyword evidence="3 7" id="KW-0479">Metal-binding</keyword>
<evidence type="ECO:0000313" key="9">
    <source>
        <dbReference type="Proteomes" id="UP000270343"/>
    </source>
</evidence>
<dbReference type="SUPFAM" id="SSF48264">
    <property type="entry name" value="Cytochrome P450"/>
    <property type="match status" value="1"/>
</dbReference>
<comment type="similarity">
    <text evidence="1 7">Belongs to the cytochrome P450 family.</text>
</comment>
<dbReference type="RefSeq" id="WP_120759515.1">
    <property type="nucleotide sequence ID" value="NZ_RBAM01000025.1"/>
</dbReference>
<gene>
    <name evidence="8" type="ORF">D7231_32350</name>
</gene>
<dbReference type="InterPro" id="IPR002397">
    <property type="entry name" value="Cyt_P450_B"/>
</dbReference>
<name>A0A3B0AK88_9ACTN</name>